<geneLocation type="plasmid" evidence="1 2">
    <name>pNHP190003_2</name>
</geneLocation>
<gene>
    <name evidence="1" type="ORF">NHP190003_16180</name>
</gene>
<protein>
    <submittedName>
        <fullName evidence="1">Uncharacterized protein</fullName>
    </submittedName>
</protein>
<dbReference type="EMBL" id="AP024816">
    <property type="protein sequence ID" value="BCZ18336.1"/>
    <property type="molecule type" value="Genomic_DNA"/>
</dbReference>
<evidence type="ECO:0000313" key="1">
    <source>
        <dbReference type="EMBL" id="BCZ18336.1"/>
    </source>
</evidence>
<evidence type="ECO:0000313" key="2">
    <source>
        <dbReference type="Proteomes" id="UP000826775"/>
    </source>
</evidence>
<accession>A0ABN6I468</accession>
<keyword evidence="2" id="KW-1185">Reference proteome</keyword>
<keyword evidence="1" id="KW-0614">Plasmid</keyword>
<name>A0ABN6I468_9HELI</name>
<dbReference type="Proteomes" id="UP000826775">
    <property type="component" value="Plasmid pNHP190003_2"/>
</dbReference>
<proteinExistence type="predicted"/>
<reference evidence="1 2" key="1">
    <citation type="submission" date="2021-07" db="EMBL/GenBank/DDBJ databases">
        <title>Novel Helicobacter sp. Isolated from a dog.</title>
        <authorList>
            <person name="Rimbara E."/>
            <person name="Suzuki M."/>
        </authorList>
    </citation>
    <scope>NUCLEOTIDE SEQUENCE [LARGE SCALE GENOMIC DNA]</scope>
    <source>
        <strain evidence="2">NHP19-003</strain>
        <plasmid evidence="1 2">pNHP190003_2</plasmid>
    </source>
</reference>
<organism evidence="1 2">
    <name type="scientific">Helicobacter gastrocanis</name>
    <dbReference type="NCBI Taxonomy" id="2849641"/>
    <lineage>
        <taxon>Bacteria</taxon>
        <taxon>Pseudomonadati</taxon>
        <taxon>Campylobacterota</taxon>
        <taxon>Epsilonproteobacteria</taxon>
        <taxon>Campylobacterales</taxon>
        <taxon>Helicobacteraceae</taxon>
        <taxon>Helicobacter</taxon>
    </lineage>
</organism>
<sequence length="315" mass="37039">MYKHFLNFLKRLILLESPNHNNSPQQKPALSVIVCRGRNKNYLEVPEVPVDHRFDLFTPPPPRRYPLGLFHKKSLKRFERLYQKAKERKSRLQGRKRSGFAPLKDNTLLKLVFNVYEHTAHSQITRLIGKIARSTGFALLEYTQITPVAYEVWFFTLDLKSGKQLARYSEALSKENLMRFQSLIYKILDPKSKVPEQGMFISSKEYSRLTRIEQEHQDLQAKLREVETDTTEFIDALEEWLFFTQLTNANTELEYLWRFCEKTNPFMKKYFGTLIGLKEFGGQRALNYSNLSVQELEQIKREKRGFGLAKTPTTS</sequence>